<dbReference type="NCBIfam" id="NF003301">
    <property type="entry name" value="PRK04301.1"/>
    <property type="match status" value="1"/>
</dbReference>
<evidence type="ECO:0000313" key="8">
    <source>
        <dbReference type="EMBL" id="KAJ8598825.1"/>
    </source>
</evidence>
<evidence type="ECO:0000259" key="5">
    <source>
        <dbReference type="PROSITE" id="PS50162"/>
    </source>
</evidence>
<feature type="domain" description="RecA family profile 1" evidence="5">
    <location>
        <begin position="127"/>
        <end position="301"/>
    </location>
</feature>
<comment type="similarity">
    <text evidence="4">Belongs to the RecA family.</text>
</comment>
<dbReference type="GO" id="GO:0140664">
    <property type="term" value="F:ATP-dependent DNA damage sensor activity"/>
    <property type="evidence" value="ECO:0007669"/>
    <property type="project" value="InterPro"/>
</dbReference>
<accession>A0AAD7U6P4</accession>
<dbReference type="InterPro" id="IPR003593">
    <property type="entry name" value="AAA+_ATPase"/>
</dbReference>
<dbReference type="PIRSF" id="PIRSF005856">
    <property type="entry name" value="Rad51"/>
    <property type="match status" value="1"/>
</dbReference>
<dbReference type="InterPro" id="IPR020588">
    <property type="entry name" value="RecA_ATP-bd"/>
</dbReference>
<dbReference type="Pfam" id="PF08423">
    <property type="entry name" value="Rad51"/>
    <property type="match status" value="1"/>
</dbReference>
<dbReference type="PROSITE" id="PS50163">
    <property type="entry name" value="RECA_3"/>
    <property type="match status" value="1"/>
</dbReference>
<name>A0AAD7U6P4_9STRA</name>
<feature type="domain" description="RecA family profile 2" evidence="6">
    <location>
        <begin position="308"/>
        <end position="370"/>
    </location>
</feature>
<keyword evidence="9" id="KW-1185">Reference proteome</keyword>
<dbReference type="InterPro" id="IPR010995">
    <property type="entry name" value="DNA_repair_Rad51/TF_NusA_a-hlx"/>
</dbReference>
<dbReference type="InterPro" id="IPR013632">
    <property type="entry name" value="Rad51_C"/>
</dbReference>
<gene>
    <name evidence="7" type="ORF">CTAYLR_010474</name>
    <name evidence="8" type="ORF">CTAYLR_010475</name>
</gene>
<dbReference type="Proteomes" id="UP001230188">
    <property type="component" value="Unassembled WGS sequence"/>
</dbReference>
<evidence type="ECO:0000313" key="7">
    <source>
        <dbReference type="EMBL" id="KAJ8598824.1"/>
    </source>
</evidence>
<dbReference type="EMBL" id="JAQMWT010000639">
    <property type="protein sequence ID" value="KAJ8598824.1"/>
    <property type="molecule type" value="Genomic_DNA"/>
</dbReference>
<dbReference type="InterPro" id="IPR027417">
    <property type="entry name" value="P-loop_NTPase"/>
</dbReference>
<dbReference type="GO" id="GO:0005524">
    <property type="term" value="F:ATP binding"/>
    <property type="evidence" value="ECO:0007669"/>
    <property type="project" value="UniProtKB-KW"/>
</dbReference>
<protein>
    <submittedName>
        <fullName evidence="8">Uncharacterized protein</fullName>
    </submittedName>
</protein>
<evidence type="ECO:0000256" key="2">
    <source>
        <dbReference type="ARBA" id="ARBA00022840"/>
    </source>
</evidence>
<keyword evidence="1 4" id="KW-0547">Nucleotide-binding</keyword>
<dbReference type="SMART" id="SM00382">
    <property type="entry name" value="AAA"/>
    <property type="match status" value="1"/>
</dbReference>
<evidence type="ECO:0000256" key="4">
    <source>
        <dbReference type="RuleBase" id="RU003422"/>
    </source>
</evidence>
<keyword evidence="3" id="KW-0238">DNA-binding</keyword>
<dbReference type="Gene3D" id="3.40.50.300">
    <property type="entry name" value="P-loop containing nucleotide triphosphate hydrolases"/>
    <property type="match status" value="1"/>
</dbReference>
<organism evidence="8 9">
    <name type="scientific">Chrysophaeum taylorii</name>
    <dbReference type="NCBI Taxonomy" id="2483200"/>
    <lineage>
        <taxon>Eukaryota</taxon>
        <taxon>Sar</taxon>
        <taxon>Stramenopiles</taxon>
        <taxon>Ochrophyta</taxon>
        <taxon>Pelagophyceae</taxon>
        <taxon>Pelagomonadales</taxon>
        <taxon>Pelagomonadaceae</taxon>
        <taxon>Chrysophaeum</taxon>
    </lineage>
</organism>
<proteinExistence type="inferred from homology"/>
<dbReference type="InterPro" id="IPR016467">
    <property type="entry name" value="DNA_recomb/repair_RecA-like"/>
</dbReference>
<sequence>MMDFNAGALCETEPATARAEPVEQADANNRLVNEEEVLEDEDDIDTPVTFLHVEDLAAHGAHAGEISKLRKRGLTTVGLVASASMRELIEVPGLSTERADFLRKKAKLIDGKSGVVFASGLDLVQSMKTKITTGSAALDALIGGGVETKTITEVYGDSGTGKTQLCHALCVRTQFARDQGGAEGCALYIDTDQTFRPDRIQQIAEAVGFDPQQILGNIVVIKATSFDHQCEIATAATRVLADPPSGEFRLIIVDNIMTHLRAEYAGRGELAARQQALNSHLRWLKQLADEFDCAVVVTNQVSTVPEAFGMGGATVKPCGGPVLAHSAPMRIWLRKGRAQQKKATLEHSAFMPKGDCLFSIVAAGIVDAIEGA</sequence>
<dbReference type="PANTHER" id="PTHR22942:SF30">
    <property type="entry name" value="MEIOTIC RECOMBINATION PROTEIN DMC1_LIM15 HOMOLOG"/>
    <property type="match status" value="1"/>
</dbReference>
<comment type="caution">
    <text evidence="8">The sequence shown here is derived from an EMBL/GenBank/DDBJ whole genome shotgun (WGS) entry which is preliminary data.</text>
</comment>
<dbReference type="PROSITE" id="PS50162">
    <property type="entry name" value="RECA_2"/>
    <property type="match status" value="1"/>
</dbReference>
<evidence type="ECO:0000259" key="6">
    <source>
        <dbReference type="PROSITE" id="PS50163"/>
    </source>
</evidence>
<evidence type="ECO:0000313" key="9">
    <source>
        <dbReference type="Proteomes" id="UP001230188"/>
    </source>
</evidence>
<dbReference type="EMBL" id="JAQMWT010000639">
    <property type="protein sequence ID" value="KAJ8598825.1"/>
    <property type="molecule type" value="Genomic_DNA"/>
</dbReference>
<reference evidence="8" key="1">
    <citation type="submission" date="2023-01" db="EMBL/GenBank/DDBJ databases">
        <title>Metagenome sequencing of chrysophaentin producing Chrysophaeum taylorii.</title>
        <authorList>
            <person name="Davison J."/>
            <person name="Bewley C."/>
        </authorList>
    </citation>
    <scope>NUCLEOTIDE SEQUENCE</scope>
    <source>
        <strain evidence="8">NIES-1699</strain>
    </source>
</reference>
<dbReference type="PANTHER" id="PTHR22942">
    <property type="entry name" value="RECA/RAD51/RADA DNA STRAND-PAIRING FAMILY MEMBER"/>
    <property type="match status" value="1"/>
</dbReference>
<dbReference type="GO" id="GO:0006281">
    <property type="term" value="P:DNA repair"/>
    <property type="evidence" value="ECO:0007669"/>
    <property type="project" value="InterPro"/>
</dbReference>
<dbReference type="InterPro" id="IPR020587">
    <property type="entry name" value="RecA_monomer-monomer_interface"/>
</dbReference>
<dbReference type="Gene3D" id="1.10.150.20">
    <property type="entry name" value="5' to 3' exonuclease, C-terminal subdomain"/>
    <property type="match status" value="1"/>
</dbReference>
<dbReference type="SUPFAM" id="SSF47794">
    <property type="entry name" value="Rad51 N-terminal domain-like"/>
    <property type="match status" value="1"/>
</dbReference>
<dbReference type="GO" id="GO:0003677">
    <property type="term" value="F:DNA binding"/>
    <property type="evidence" value="ECO:0007669"/>
    <property type="project" value="UniProtKB-KW"/>
</dbReference>
<keyword evidence="2 4" id="KW-0067">ATP-binding</keyword>
<dbReference type="AlphaFoldDB" id="A0AAD7U6P4"/>
<evidence type="ECO:0000256" key="3">
    <source>
        <dbReference type="ARBA" id="ARBA00023125"/>
    </source>
</evidence>
<dbReference type="SUPFAM" id="SSF52540">
    <property type="entry name" value="P-loop containing nucleoside triphosphate hydrolases"/>
    <property type="match status" value="1"/>
</dbReference>
<evidence type="ECO:0000256" key="1">
    <source>
        <dbReference type="ARBA" id="ARBA00022741"/>
    </source>
</evidence>